<organism evidence="11 12">
    <name type="scientific">Rhizoctonia solani AG-3 Rhs1AP</name>
    <dbReference type="NCBI Taxonomy" id="1086054"/>
    <lineage>
        <taxon>Eukaryota</taxon>
        <taxon>Fungi</taxon>
        <taxon>Dikarya</taxon>
        <taxon>Basidiomycota</taxon>
        <taxon>Agaricomycotina</taxon>
        <taxon>Agaricomycetes</taxon>
        <taxon>Cantharellales</taxon>
        <taxon>Ceratobasidiaceae</taxon>
        <taxon>Rhizoctonia</taxon>
    </lineage>
</organism>
<dbReference type="SMART" id="SM00651">
    <property type="entry name" value="Sm"/>
    <property type="match status" value="1"/>
</dbReference>
<reference evidence="12" key="1">
    <citation type="journal article" date="2014" name="Genome Announc.">
        <title>Draft genome sequence of the plant-pathogenic soil fungus Rhizoctonia solani anastomosis group 3 strain Rhs1AP.</title>
        <authorList>
            <person name="Cubeta M.A."/>
            <person name="Thomas E."/>
            <person name="Dean R.A."/>
            <person name="Jabaji S."/>
            <person name="Neate S.M."/>
            <person name="Tavantzis S."/>
            <person name="Toda T."/>
            <person name="Vilgalys R."/>
            <person name="Bharathan N."/>
            <person name="Fedorova-Abrams N."/>
            <person name="Pakala S.B."/>
            <person name="Pakala S.M."/>
            <person name="Zafar N."/>
            <person name="Joardar V."/>
            <person name="Losada L."/>
            <person name="Nierman W.C."/>
        </authorList>
    </citation>
    <scope>NUCLEOTIDE SEQUENCE [LARGE SCALE GENOMIC DNA]</scope>
    <source>
        <strain evidence="12">AG-3</strain>
    </source>
</reference>
<dbReference type="GO" id="GO:0097526">
    <property type="term" value="C:spliceosomal tri-snRNP complex"/>
    <property type="evidence" value="ECO:0007669"/>
    <property type="project" value="TreeGrafter"/>
</dbReference>
<dbReference type="Proteomes" id="UP000030108">
    <property type="component" value="Unassembled WGS sequence"/>
</dbReference>
<proteinExistence type="inferred from homology"/>
<evidence type="ECO:0000259" key="10">
    <source>
        <dbReference type="PROSITE" id="PS52002"/>
    </source>
</evidence>
<evidence type="ECO:0000256" key="2">
    <source>
        <dbReference type="ARBA" id="ARBA00006850"/>
    </source>
</evidence>
<feature type="non-terminal residue" evidence="11">
    <location>
        <position position="140"/>
    </location>
</feature>
<dbReference type="OrthoDB" id="274944at2759"/>
<dbReference type="InterPro" id="IPR001163">
    <property type="entry name" value="Sm_dom_euk/arc"/>
</dbReference>
<keyword evidence="8" id="KW-0687">Ribonucleoprotein</keyword>
<dbReference type="PROSITE" id="PS52002">
    <property type="entry name" value="SM"/>
    <property type="match status" value="1"/>
</dbReference>
<keyword evidence="7" id="KW-0539">Nucleus</keyword>
<dbReference type="InterPro" id="IPR010920">
    <property type="entry name" value="LSM_dom_sf"/>
</dbReference>
<dbReference type="PIRSF" id="PIRSF037188">
    <property type="entry name" value="U6_snRNA_Lsm7"/>
    <property type="match status" value="1"/>
</dbReference>
<dbReference type="GO" id="GO:0000398">
    <property type="term" value="P:mRNA splicing, via spliceosome"/>
    <property type="evidence" value="ECO:0007669"/>
    <property type="project" value="InterPro"/>
</dbReference>
<dbReference type="CDD" id="cd01729">
    <property type="entry name" value="LSm7"/>
    <property type="match status" value="1"/>
</dbReference>
<dbReference type="Gene3D" id="2.30.30.100">
    <property type="match status" value="1"/>
</dbReference>
<evidence type="ECO:0000256" key="9">
    <source>
        <dbReference type="SAM" id="MobiDB-lite"/>
    </source>
</evidence>
<evidence type="ECO:0000256" key="6">
    <source>
        <dbReference type="ARBA" id="ARBA00023187"/>
    </source>
</evidence>
<dbReference type="InterPro" id="IPR047575">
    <property type="entry name" value="Sm"/>
</dbReference>
<sequence length="140" mass="15189">MADRARGAGRGRGAPRGGSASRGGGPASADKPRREAILDLSKYQDERIRVKFTGGRQGKLRIVVTLIYLALKRVNYTVTGVLKGYDQLLNLVLDDVQEERQEPTPHTRPLGLAVLRGPTITIISPVDGSEEIENPFAQQG</sequence>
<dbReference type="PANTHER" id="PTHR10553:SF5">
    <property type="entry name" value="U6 SNRNA-ASSOCIATED SM-LIKE PROTEIN LSM7"/>
    <property type="match status" value="1"/>
</dbReference>
<dbReference type="AlphaFoldDB" id="A0A0A1UM69"/>
<accession>A0A0A1UM69</accession>
<feature type="domain" description="Sm" evidence="10">
    <location>
        <begin position="35"/>
        <end position="129"/>
    </location>
</feature>
<keyword evidence="5" id="KW-0694">RNA-binding</keyword>
<dbReference type="GO" id="GO:0005689">
    <property type="term" value="C:U12-type spliceosomal complex"/>
    <property type="evidence" value="ECO:0007669"/>
    <property type="project" value="TreeGrafter"/>
</dbReference>
<keyword evidence="4" id="KW-0747">Spliceosome</keyword>
<dbReference type="GO" id="GO:0000956">
    <property type="term" value="P:nuclear-transcribed mRNA catabolic process"/>
    <property type="evidence" value="ECO:0007669"/>
    <property type="project" value="InterPro"/>
</dbReference>
<dbReference type="InterPro" id="IPR017132">
    <property type="entry name" value="Lsm7"/>
</dbReference>
<gene>
    <name evidence="11" type="ORF">RSOL_321470</name>
</gene>
<keyword evidence="6" id="KW-0508">mRNA splicing</keyword>
<dbReference type="InterPro" id="IPR044641">
    <property type="entry name" value="Lsm7/SmG-like"/>
</dbReference>
<comment type="subcellular location">
    <subcellularLocation>
        <location evidence="1">Nucleus</location>
    </subcellularLocation>
</comment>
<dbReference type="PANTHER" id="PTHR10553">
    <property type="entry name" value="SMALL NUCLEAR RIBONUCLEOPROTEIN"/>
    <property type="match status" value="1"/>
</dbReference>
<feature type="compositionally biased region" description="Gly residues" evidence="9">
    <location>
        <begin position="8"/>
        <end position="26"/>
    </location>
</feature>
<dbReference type="EMBL" id="JATN01000321">
    <property type="protein sequence ID" value="EUC59608.1"/>
    <property type="molecule type" value="Genomic_DNA"/>
</dbReference>
<feature type="region of interest" description="Disordered" evidence="9">
    <location>
        <begin position="1"/>
        <end position="35"/>
    </location>
</feature>
<dbReference type="Pfam" id="PF01423">
    <property type="entry name" value="LSM"/>
    <property type="match status" value="1"/>
</dbReference>
<evidence type="ECO:0000313" key="11">
    <source>
        <dbReference type="EMBL" id="EUC59608.1"/>
    </source>
</evidence>
<evidence type="ECO:0000256" key="3">
    <source>
        <dbReference type="ARBA" id="ARBA00022664"/>
    </source>
</evidence>
<dbReference type="GO" id="GO:0003723">
    <property type="term" value="F:RNA binding"/>
    <property type="evidence" value="ECO:0007669"/>
    <property type="project" value="UniProtKB-KW"/>
</dbReference>
<comment type="similarity">
    <text evidence="2">Belongs to the snRNP Sm proteins family.</text>
</comment>
<dbReference type="GO" id="GO:1990726">
    <property type="term" value="C:Lsm1-7-Pat1 complex"/>
    <property type="evidence" value="ECO:0007669"/>
    <property type="project" value="TreeGrafter"/>
</dbReference>
<comment type="caution">
    <text evidence="11">The sequence shown here is derived from an EMBL/GenBank/DDBJ whole genome shotgun (WGS) entry which is preliminary data.</text>
</comment>
<protein>
    <submittedName>
        <fullName evidence="11">U6 snRNA-associated-like-Sm protein LSm7, putative</fullName>
    </submittedName>
</protein>
<evidence type="ECO:0000313" key="12">
    <source>
        <dbReference type="Proteomes" id="UP000030108"/>
    </source>
</evidence>
<keyword evidence="3" id="KW-0507">mRNA processing</keyword>
<evidence type="ECO:0000256" key="5">
    <source>
        <dbReference type="ARBA" id="ARBA00022884"/>
    </source>
</evidence>
<evidence type="ECO:0000256" key="8">
    <source>
        <dbReference type="ARBA" id="ARBA00023274"/>
    </source>
</evidence>
<dbReference type="GO" id="GO:0071013">
    <property type="term" value="C:catalytic step 2 spliceosome"/>
    <property type="evidence" value="ECO:0007669"/>
    <property type="project" value="TreeGrafter"/>
</dbReference>
<name>A0A0A1UM69_9AGAM</name>
<dbReference type="SUPFAM" id="SSF50182">
    <property type="entry name" value="Sm-like ribonucleoproteins"/>
    <property type="match status" value="1"/>
</dbReference>
<evidence type="ECO:0000256" key="7">
    <source>
        <dbReference type="ARBA" id="ARBA00023242"/>
    </source>
</evidence>
<dbReference type="GO" id="GO:0071004">
    <property type="term" value="C:U2-type prespliceosome"/>
    <property type="evidence" value="ECO:0007669"/>
    <property type="project" value="TreeGrafter"/>
</dbReference>
<dbReference type="GO" id="GO:0005688">
    <property type="term" value="C:U6 snRNP"/>
    <property type="evidence" value="ECO:0007669"/>
    <property type="project" value="TreeGrafter"/>
</dbReference>
<evidence type="ECO:0000256" key="4">
    <source>
        <dbReference type="ARBA" id="ARBA00022728"/>
    </source>
</evidence>
<evidence type="ECO:0000256" key="1">
    <source>
        <dbReference type="ARBA" id="ARBA00004123"/>
    </source>
</evidence>